<protein>
    <submittedName>
        <fullName evidence="2">(African queen) hypothetical protein</fullName>
    </submittedName>
</protein>
<dbReference type="AlphaFoldDB" id="A0A8J2QGP6"/>
<dbReference type="OrthoDB" id="7440726at2759"/>
<evidence type="ECO:0000256" key="1">
    <source>
        <dbReference type="SAM" id="MobiDB-lite"/>
    </source>
</evidence>
<evidence type="ECO:0000313" key="2">
    <source>
        <dbReference type="EMBL" id="CAG9562519.1"/>
    </source>
</evidence>
<organism evidence="2 3">
    <name type="scientific">Danaus chrysippus</name>
    <name type="common">African queen</name>
    <dbReference type="NCBI Taxonomy" id="151541"/>
    <lineage>
        <taxon>Eukaryota</taxon>
        <taxon>Metazoa</taxon>
        <taxon>Ecdysozoa</taxon>
        <taxon>Arthropoda</taxon>
        <taxon>Hexapoda</taxon>
        <taxon>Insecta</taxon>
        <taxon>Pterygota</taxon>
        <taxon>Neoptera</taxon>
        <taxon>Endopterygota</taxon>
        <taxon>Lepidoptera</taxon>
        <taxon>Glossata</taxon>
        <taxon>Ditrysia</taxon>
        <taxon>Papilionoidea</taxon>
        <taxon>Nymphalidae</taxon>
        <taxon>Danainae</taxon>
        <taxon>Danaini</taxon>
        <taxon>Danaina</taxon>
        <taxon>Danaus</taxon>
        <taxon>Anosia</taxon>
    </lineage>
</organism>
<evidence type="ECO:0000313" key="3">
    <source>
        <dbReference type="Proteomes" id="UP000789524"/>
    </source>
</evidence>
<dbReference type="Proteomes" id="UP000789524">
    <property type="component" value="Unassembled WGS sequence"/>
</dbReference>
<comment type="caution">
    <text evidence="2">The sequence shown here is derived from an EMBL/GenBank/DDBJ whole genome shotgun (WGS) entry which is preliminary data.</text>
</comment>
<reference evidence="2" key="1">
    <citation type="submission" date="2021-09" db="EMBL/GenBank/DDBJ databases">
        <authorList>
            <person name="Martin H S."/>
        </authorList>
    </citation>
    <scope>NUCLEOTIDE SEQUENCE</scope>
</reference>
<gene>
    <name evidence="2" type="ORF">DCHRY22_LOCUS3839</name>
</gene>
<name>A0A8J2QGP6_9NEOP</name>
<feature type="region of interest" description="Disordered" evidence="1">
    <location>
        <begin position="79"/>
        <end position="114"/>
    </location>
</feature>
<dbReference type="EMBL" id="CAKASE010000048">
    <property type="protein sequence ID" value="CAG9562519.1"/>
    <property type="molecule type" value="Genomic_DNA"/>
</dbReference>
<accession>A0A8J2QGP6</accession>
<proteinExistence type="predicted"/>
<sequence>MYSPKKQQIEICLLKYGLEEIENNLIQQRSAIPALDDENEKKYRETLTALRTARSLNEEMERLKQENVRLTARRMQVKRQADDVTEALQQARDRRNSLEQETRKEEHDTELHVY</sequence>
<feature type="compositionally biased region" description="Basic and acidic residues" evidence="1">
    <location>
        <begin position="91"/>
        <end position="114"/>
    </location>
</feature>
<keyword evidence="3" id="KW-1185">Reference proteome</keyword>